<dbReference type="RefSeq" id="WP_065395712.1">
    <property type="nucleotide sequence ID" value="NZ_JBOFOB010000353.1"/>
</dbReference>
<dbReference type="OrthoDB" id="1261223at2"/>
<proteinExistence type="predicted"/>
<evidence type="ECO:0008006" key="3">
    <source>
        <dbReference type="Google" id="ProtNLM"/>
    </source>
</evidence>
<accession>A0A1B8ZD30</accession>
<name>A0A1B8ZD30_9FLAO</name>
<evidence type="ECO:0000313" key="2">
    <source>
        <dbReference type="Proteomes" id="UP000092651"/>
    </source>
</evidence>
<dbReference type="EMBL" id="MAYH01000045">
    <property type="protein sequence ID" value="OCA69528.1"/>
    <property type="molecule type" value="Genomic_DNA"/>
</dbReference>
<dbReference type="AlphaFoldDB" id="A0A1B8ZD30"/>
<protein>
    <recommendedName>
        <fullName evidence="3">PepSY domain-containing protein</fullName>
    </recommendedName>
</protein>
<comment type="caution">
    <text evidence="1">The sequence shown here is derived from an EMBL/GenBank/DDBJ whole genome shotgun (WGS) entry which is preliminary data.</text>
</comment>
<evidence type="ECO:0000313" key="1">
    <source>
        <dbReference type="EMBL" id="OCA69528.1"/>
    </source>
</evidence>
<keyword evidence="2" id="KW-1185">Reference proteome</keyword>
<organism evidence="1 2">
    <name type="scientific">Chryseobacterium artocarpi</name>
    <dbReference type="NCBI Taxonomy" id="1414727"/>
    <lineage>
        <taxon>Bacteria</taxon>
        <taxon>Pseudomonadati</taxon>
        <taxon>Bacteroidota</taxon>
        <taxon>Flavobacteriia</taxon>
        <taxon>Flavobacteriales</taxon>
        <taxon>Weeksellaceae</taxon>
        <taxon>Chryseobacterium group</taxon>
        <taxon>Chryseobacterium</taxon>
    </lineage>
</organism>
<reference evidence="1 2" key="1">
    <citation type="submission" date="2016-07" db="EMBL/GenBank/DDBJ databases">
        <authorList>
            <person name="Jeong J.-J."/>
            <person name="Kim D.W."/>
            <person name="Sang M.K."/>
            <person name="Choi I.-G."/>
            <person name="Kim K.D."/>
        </authorList>
    </citation>
    <scope>NUCLEOTIDE SEQUENCE [LARGE SCALE GENOMIC DNA]</scope>
    <source>
        <strain evidence="1 2">UTM-3</strain>
    </source>
</reference>
<sequence>MSIDKEKALKIVKQYLQDRKREYISIDEKDEIYYQEQKMINYGKYEDKIRNIFVVTYYLEGYQEPIPQFVIVDAEIGEVHCTYTKHGYAEEWEDDDEL</sequence>
<gene>
    <name evidence="1" type="ORF">BBI01_15445</name>
</gene>
<dbReference type="Proteomes" id="UP000092651">
    <property type="component" value="Unassembled WGS sequence"/>
</dbReference>